<feature type="domain" description="Nucleotidyl transferase" evidence="8">
    <location>
        <begin position="9"/>
        <end position="287"/>
    </location>
</feature>
<evidence type="ECO:0000256" key="6">
    <source>
        <dbReference type="ARBA" id="ARBA00023134"/>
    </source>
</evidence>
<dbReference type="FunFam" id="3.90.550.10:FF:000046">
    <property type="entry name" value="Mannose-1-phosphate guanylyltransferase (GDP)"/>
    <property type="match status" value="1"/>
</dbReference>
<dbReference type="GO" id="GO:0005525">
    <property type="term" value="F:GTP binding"/>
    <property type="evidence" value="ECO:0007669"/>
    <property type="project" value="UniProtKB-KW"/>
</dbReference>
<keyword evidence="5" id="KW-0547">Nucleotide-binding</keyword>
<dbReference type="GO" id="GO:0009298">
    <property type="term" value="P:GDP-mannose biosynthetic process"/>
    <property type="evidence" value="ECO:0007669"/>
    <property type="project" value="TreeGrafter"/>
</dbReference>
<dbReference type="EC" id="2.7.7.13" evidence="2"/>
<evidence type="ECO:0000313" key="10">
    <source>
        <dbReference type="EMBL" id="QRO50473.1"/>
    </source>
</evidence>
<evidence type="ECO:0000256" key="5">
    <source>
        <dbReference type="ARBA" id="ARBA00022741"/>
    </source>
</evidence>
<keyword evidence="3 11" id="KW-0808">Transferase</keyword>
<dbReference type="GeneID" id="93096720"/>
<dbReference type="EMBL" id="CP069450">
    <property type="protein sequence ID" value="QRO50473.1"/>
    <property type="molecule type" value="Genomic_DNA"/>
</dbReference>
<evidence type="ECO:0000313" key="12">
    <source>
        <dbReference type="Proteomes" id="UP000286038"/>
    </source>
</evidence>
<keyword evidence="10" id="KW-0689">Ribosomal protein</keyword>
<sequence>MKMNNNHLIIMAGGVGSRFWPMSTPEVPKQFIDVLGVGKSLLQLTVERFSGVIPADHVWVVTSKDYKELVKAQVPGIRDEQVLLEPCRRNTAPCIAYVTCKIKKKYPGANLVFSPADHLVLDTGKFREVITRGLEFTASSNAIVTLGMEPDRPETGYGYIKGEGNRNVAIRKVQAFKEKPELAVAKSYLAEGGYYWNSGIFIWNENTVISEFEQHAPDLAAKFSGLSDVYFTCREQEVIDREFFDCRNISIDYAIMEKSANTYVYPASFGWSDLGTWGSLYTLLDKDREGNAVIGNAVKLVDCKNCVVHTPGERKVVVQGLEGYIVAEHGDTLLVCKKEMEQQIKEWQ</sequence>
<keyword evidence="6" id="KW-0342">GTP-binding</keyword>
<dbReference type="CDD" id="cd02509">
    <property type="entry name" value="GDP-M1P_Guanylyltransferase"/>
    <property type="match status" value="1"/>
</dbReference>
<dbReference type="InterPro" id="IPR051161">
    <property type="entry name" value="Mannose-6P_isomerase_type2"/>
</dbReference>
<reference evidence="11 12" key="1">
    <citation type="submission" date="2018-08" db="EMBL/GenBank/DDBJ databases">
        <title>A genome reference for cultivated species of the human gut microbiota.</title>
        <authorList>
            <person name="Zou Y."/>
            <person name="Xue W."/>
            <person name="Luo G."/>
        </authorList>
    </citation>
    <scope>NUCLEOTIDE SEQUENCE [LARGE SCALE GENOMIC DNA]</scope>
    <source>
        <strain evidence="11 12">AF34-33</strain>
    </source>
</reference>
<comment type="similarity">
    <text evidence="1">Belongs to the mannose-6-phosphate isomerase type 2 family.</text>
</comment>
<evidence type="ECO:0000259" key="8">
    <source>
        <dbReference type="Pfam" id="PF00483"/>
    </source>
</evidence>
<name>A0A415QHZ2_9BACT</name>
<feature type="domain" description="MannoseP isomerase/GMP-like beta-helix" evidence="9">
    <location>
        <begin position="300"/>
        <end position="346"/>
    </location>
</feature>
<dbReference type="PANTHER" id="PTHR46390">
    <property type="entry name" value="MANNOSE-1-PHOSPHATE GUANYLYLTRANSFERASE"/>
    <property type="match status" value="1"/>
</dbReference>
<dbReference type="GO" id="GO:0005840">
    <property type="term" value="C:ribosome"/>
    <property type="evidence" value="ECO:0007669"/>
    <property type="project" value="UniProtKB-KW"/>
</dbReference>
<protein>
    <recommendedName>
        <fullName evidence="2">mannose-1-phosphate guanylyltransferase</fullName>
        <ecNumber evidence="2">2.7.7.13</ecNumber>
    </recommendedName>
</protein>
<evidence type="ECO:0000313" key="11">
    <source>
        <dbReference type="EMBL" id="RHM42982.1"/>
    </source>
</evidence>
<organism evidence="11 12">
    <name type="scientific">Butyricimonas virosa</name>
    <dbReference type="NCBI Taxonomy" id="544645"/>
    <lineage>
        <taxon>Bacteria</taxon>
        <taxon>Pseudomonadati</taxon>
        <taxon>Bacteroidota</taxon>
        <taxon>Bacteroidia</taxon>
        <taxon>Bacteroidales</taxon>
        <taxon>Odoribacteraceae</taxon>
        <taxon>Butyricimonas</taxon>
    </lineage>
</organism>
<dbReference type="PANTHER" id="PTHR46390:SF1">
    <property type="entry name" value="MANNOSE-1-PHOSPHATE GUANYLYLTRANSFERASE"/>
    <property type="match status" value="1"/>
</dbReference>
<dbReference type="GO" id="GO:0004475">
    <property type="term" value="F:mannose-1-phosphate guanylyltransferase (GTP) activity"/>
    <property type="evidence" value="ECO:0007669"/>
    <property type="project" value="UniProtKB-EC"/>
</dbReference>
<dbReference type="Proteomes" id="UP000654720">
    <property type="component" value="Chromosome"/>
</dbReference>
<comment type="catalytic activity">
    <reaction evidence="7">
        <text>alpha-D-mannose 1-phosphate + GTP + H(+) = GDP-alpha-D-mannose + diphosphate</text>
        <dbReference type="Rhea" id="RHEA:15229"/>
        <dbReference type="ChEBI" id="CHEBI:15378"/>
        <dbReference type="ChEBI" id="CHEBI:33019"/>
        <dbReference type="ChEBI" id="CHEBI:37565"/>
        <dbReference type="ChEBI" id="CHEBI:57527"/>
        <dbReference type="ChEBI" id="CHEBI:58409"/>
        <dbReference type="EC" id="2.7.7.13"/>
    </reaction>
</comment>
<evidence type="ECO:0000256" key="2">
    <source>
        <dbReference type="ARBA" id="ARBA00012387"/>
    </source>
</evidence>
<dbReference type="InterPro" id="IPR005835">
    <property type="entry name" value="NTP_transferase_dom"/>
</dbReference>
<dbReference type="SUPFAM" id="SSF53448">
    <property type="entry name" value="Nucleotide-diphospho-sugar transferases"/>
    <property type="match status" value="1"/>
</dbReference>
<keyword evidence="13" id="KW-1185">Reference proteome</keyword>
<dbReference type="SUPFAM" id="SSF159283">
    <property type="entry name" value="Guanosine diphospho-D-mannose pyrophosphorylase/mannose-6-phosphate isomerase linker domain"/>
    <property type="match status" value="1"/>
</dbReference>
<accession>A0A415QHZ2</accession>
<dbReference type="Proteomes" id="UP000286038">
    <property type="component" value="Unassembled WGS sequence"/>
</dbReference>
<dbReference type="InterPro" id="IPR029044">
    <property type="entry name" value="Nucleotide-diphossugar_trans"/>
</dbReference>
<dbReference type="Gene3D" id="3.90.550.10">
    <property type="entry name" value="Spore Coat Polysaccharide Biosynthesis Protein SpsA, Chain A"/>
    <property type="match status" value="1"/>
</dbReference>
<evidence type="ECO:0000313" key="13">
    <source>
        <dbReference type="Proteomes" id="UP000654720"/>
    </source>
</evidence>
<keyword evidence="10" id="KW-0687">Ribonucleoprotein</keyword>
<evidence type="ECO:0000256" key="4">
    <source>
        <dbReference type="ARBA" id="ARBA00022695"/>
    </source>
</evidence>
<dbReference type="Pfam" id="PF00483">
    <property type="entry name" value="NTP_transferase"/>
    <property type="match status" value="1"/>
</dbReference>
<dbReference type="RefSeq" id="WP_027201310.1">
    <property type="nucleotide sequence ID" value="NZ_CABJDM010000010.1"/>
</dbReference>
<evidence type="ECO:0000256" key="1">
    <source>
        <dbReference type="ARBA" id="ARBA00006115"/>
    </source>
</evidence>
<dbReference type="AlphaFoldDB" id="A0A415QHZ2"/>
<proteinExistence type="inferred from homology"/>
<evidence type="ECO:0000259" key="9">
    <source>
        <dbReference type="Pfam" id="PF22640"/>
    </source>
</evidence>
<evidence type="ECO:0000256" key="3">
    <source>
        <dbReference type="ARBA" id="ARBA00022679"/>
    </source>
</evidence>
<dbReference type="Pfam" id="PF22640">
    <property type="entry name" value="ManC_GMP_beta-helix"/>
    <property type="match status" value="1"/>
</dbReference>
<reference evidence="10 13" key="2">
    <citation type="submission" date="2021-02" db="EMBL/GenBank/DDBJ databases">
        <title>FDA dAtabase for Regulatory Grade micrObial Sequences (FDA-ARGOS): Supporting development and validation of Infectious Disease Dx tests.</title>
        <authorList>
            <person name="Carlson P."/>
            <person name="Fischbach M."/>
            <person name="Hastie J."/>
            <person name="Bilen M."/>
            <person name="Cheng A."/>
            <person name="Tallon L."/>
            <person name="Sadzewicz L."/>
            <person name="Zhao X."/>
            <person name="Boylan J."/>
            <person name="Ott S."/>
            <person name="Bowen H."/>
            <person name="Vavikolanu K."/>
            <person name="Mehta A."/>
            <person name="Aluvathingal J."/>
            <person name="Nadendla S."/>
            <person name="Yan Y."/>
            <person name="Sichtig H."/>
        </authorList>
    </citation>
    <scope>NUCLEOTIDE SEQUENCE [LARGE SCALE GENOMIC DNA]</scope>
    <source>
        <strain evidence="10 13">FDAARGOS_1229</strain>
    </source>
</reference>
<dbReference type="InterPro" id="IPR054566">
    <property type="entry name" value="ManC/GMP-like_b-helix"/>
</dbReference>
<dbReference type="InterPro" id="IPR049577">
    <property type="entry name" value="GMPP_N"/>
</dbReference>
<gene>
    <name evidence="11" type="ORF">DWZ68_10110</name>
    <name evidence="10" type="ORF">I6J59_02220</name>
</gene>
<keyword evidence="4 11" id="KW-0548">Nucleotidyltransferase</keyword>
<dbReference type="EMBL" id="QRPV01000010">
    <property type="protein sequence ID" value="RHM42982.1"/>
    <property type="molecule type" value="Genomic_DNA"/>
</dbReference>
<evidence type="ECO:0000256" key="7">
    <source>
        <dbReference type="ARBA" id="ARBA00047343"/>
    </source>
</evidence>